<comment type="caution">
    <text evidence="3">The sequence shown here is derived from an EMBL/GenBank/DDBJ whole genome shotgun (WGS) entry which is preliminary data.</text>
</comment>
<reference evidence="5 6" key="1">
    <citation type="submission" date="2018-08" db="EMBL/GenBank/DDBJ databases">
        <title>Recombination of ecologically and evolutionarily significant loci maintains genetic cohesion in the Pseudomonas syringae species complex.</title>
        <authorList>
            <person name="Dillon M."/>
            <person name="Thakur S."/>
            <person name="Almeida R.N.D."/>
            <person name="Weir B.S."/>
            <person name="Guttman D.S."/>
        </authorList>
    </citation>
    <scope>NUCLEOTIDE SEQUENCE [LARGE SCALE GENOMIC DNA]</scope>
    <source>
        <strain evidence="4 6">ICMP 11895</strain>
        <strain evidence="3 5">ICMP 11899</strain>
    </source>
</reference>
<dbReference type="AlphaFoldDB" id="A0A3M6ADB0"/>
<dbReference type="Pfam" id="PF00144">
    <property type="entry name" value="Beta-lactamase"/>
    <property type="match status" value="1"/>
</dbReference>
<evidence type="ECO:0000259" key="2">
    <source>
        <dbReference type="Pfam" id="PF00144"/>
    </source>
</evidence>
<proteinExistence type="predicted"/>
<dbReference type="EMBL" id="RBUM01000166">
    <property type="protein sequence ID" value="RMV17267.1"/>
    <property type="molecule type" value="Genomic_DNA"/>
</dbReference>
<dbReference type="EMBL" id="RBUO01000033">
    <property type="protein sequence ID" value="RMV24974.1"/>
    <property type="molecule type" value="Genomic_DNA"/>
</dbReference>
<evidence type="ECO:0000313" key="4">
    <source>
        <dbReference type="EMBL" id="RMV24974.1"/>
    </source>
</evidence>
<dbReference type="InterPro" id="IPR012338">
    <property type="entry name" value="Beta-lactam/transpept-like"/>
</dbReference>
<feature type="region of interest" description="Disordered" evidence="1">
    <location>
        <begin position="1"/>
        <end position="36"/>
    </location>
</feature>
<feature type="region of interest" description="Disordered" evidence="1">
    <location>
        <begin position="53"/>
        <end position="85"/>
    </location>
</feature>
<feature type="domain" description="Beta-lactamase-related" evidence="2">
    <location>
        <begin position="195"/>
        <end position="540"/>
    </location>
</feature>
<dbReference type="InterPro" id="IPR052907">
    <property type="entry name" value="Beta-lactamase/esterase"/>
</dbReference>
<name>A0A3M6ADB0_PSESS</name>
<dbReference type="SUPFAM" id="SSF56601">
    <property type="entry name" value="beta-lactamase/transpeptidase-like"/>
    <property type="match status" value="1"/>
</dbReference>
<dbReference type="Proteomes" id="UP000272241">
    <property type="component" value="Unassembled WGS sequence"/>
</dbReference>
<organism evidence="3 5">
    <name type="scientific">Pseudomonas savastanoi</name>
    <name type="common">Pseudomonas syringae pv. savastanoi</name>
    <dbReference type="NCBI Taxonomy" id="29438"/>
    <lineage>
        <taxon>Bacteria</taxon>
        <taxon>Pseudomonadati</taxon>
        <taxon>Pseudomonadota</taxon>
        <taxon>Gammaproteobacteria</taxon>
        <taxon>Pseudomonadales</taxon>
        <taxon>Pseudomonadaceae</taxon>
        <taxon>Pseudomonas</taxon>
    </lineage>
</organism>
<sequence length="559" mass="60804">MAQAGVHPGQPVQTGNPQQAQGPRRQRRVQRTVRTGQLRRGCGLARCVLRARGHRQDSVRGARRPGRGGVGRVDRSAGWQPVHGNRRTRCVVASGAGLRPPAAHRRRPRHYHAAGPTRCHPALWQGDSQRIAAVSPRDFLNNSCRLTRVCSQSARSLEQYAPIRPVIRPVPSVRSQPLQIQGHYELQFEAVREAFAALFDDPQERGAALCIQVGGQTVIDLWAGTADKDGAEAWHTDTILNLFSCTKTFTSVAVLQLVEEGKLKLDEPVARLWPEFAAAGKASITLRQLLCHQAGLPALREQLPAEALYQWDTMTAALAAEEPWWTPGQGHGYAAITYGWLVGEMLRRADGRGPGESIAARISRPLGLDFHVGLADDQFHRVAHIARGKGNAGDDAAQRVLQATMREPASITAKAFTNPPSIMTSTNKPEWRRMQQPAANGHGNARSLAGFYNGLLDGSLLEADMLNELTREHSLGQDRTLLTSTRLGLGCMLDQPTVANATYGLGPKAFGHPGAGGSVGFADPDYEVAFGFVTNTLGPYILMDPRAQKLVGILRECLQ</sequence>
<evidence type="ECO:0000313" key="3">
    <source>
        <dbReference type="EMBL" id="RMV17267.1"/>
    </source>
</evidence>
<dbReference type="InterPro" id="IPR001466">
    <property type="entry name" value="Beta-lactam-related"/>
</dbReference>
<evidence type="ECO:0000313" key="5">
    <source>
        <dbReference type="Proteomes" id="UP000270795"/>
    </source>
</evidence>
<dbReference type="PANTHER" id="PTHR43319">
    <property type="entry name" value="BETA-LACTAMASE-RELATED"/>
    <property type="match status" value="1"/>
</dbReference>
<dbReference type="Proteomes" id="UP000270795">
    <property type="component" value="Unassembled WGS sequence"/>
</dbReference>
<evidence type="ECO:0000256" key="1">
    <source>
        <dbReference type="SAM" id="MobiDB-lite"/>
    </source>
</evidence>
<gene>
    <name evidence="4" type="ORF">ALP15_04666</name>
    <name evidence="3" type="ORF">ALP17_05019</name>
</gene>
<protein>
    <submittedName>
        <fullName evidence="3">Carboxylesterase</fullName>
    </submittedName>
</protein>
<dbReference type="Gene3D" id="3.40.710.10">
    <property type="entry name" value="DD-peptidase/beta-lactamase superfamily"/>
    <property type="match status" value="1"/>
</dbReference>
<accession>A0A3M6ADB0</accession>
<evidence type="ECO:0000313" key="6">
    <source>
        <dbReference type="Proteomes" id="UP000272241"/>
    </source>
</evidence>
<dbReference type="PANTHER" id="PTHR43319:SF3">
    <property type="entry name" value="BETA-LACTAMASE-RELATED DOMAIN-CONTAINING PROTEIN"/>
    <property type="match status" value="1"/>
</dbReference>